<keyword evidence="2" id="KW-1185">Reference proteome</keyword>
<dbReference type="AlphaFoldDB" id="A0AAN8WPZ5"/>
<comment type="caution">
    <text evidence="1">The sequence shown here is derived from an EMBL/GenBank/DDBJ whole genome shotgun (WGS) entry which is preliminary data.</text>
</comment>
<feature type="non-terminal residue" evidence="1">
    <location>
        <position position="1"/>
    </location>
</feature>
<gene>
    <name evidence="1" type="ORF">SK128_028335</name>
</gene>
<reference evidence="1 2" key="1">
    <citation type="submission" date="2023-11" db="EMBL/GenBank/DDBJ databases">
        <title>Halocaridina rubra genome assembly.</title>
        <authorList>
            <person name="Smith C."/>
        </authorList>
    </citation>
    <scope>NUCLEOTIDE SEQUENCE [LARGE SCALE GENOMIC DNA]</scope>
    <source>
        <strain evidence="1">EP-1</strain>
        <tissue evidence="1">Whole</tissue>
    </source>
</reference>
<protein>
    <submittedName>
        <fullName evidence="1">Uncharacterized protein</fullName>
    </submittedName>
</protein>
<name>A0AAN8WPZ5_HALRR</name>
<proteinExistence type="predicted"/>
<feature type="non-terminal residue" evidence="1">
    <location>
        <position position="54"/>
    </location>
</feature>
<sequence>DMVSKRHPALRLFPESNSNLQEGTEKQRVRLNEMVPFSDLDLKERGSGQQRYLT</sequence>
<organism evidence="1 2">
    <name type="scientific">Halocaridina rubra</name>
    <name type="common">Hawaiian red shrimp</name>
    <dbReference type="NCBI Taxonomy" id="373956"/>
    <lineage>
        <taxon>Eukaryota</taxon>
        <taxon>Metazoa</taxon>
        <taxon>Ecdysozoa</taxon>
        <taxon>Arthropoda</taxon>
        <taxon>Crustacea</taxon>
        <taxon>Multicrustacea</taxon>
        <taxon>Malacostraca</taxon>
        <taxon>Eumalacostraca</taxon>
        <taxon>Eucarida</taxon>
        <taxon>Decapoda</taxon>
        <taxon>Pleocyemata</taxon>
        <taxon>Caridea</taxon>
        <taxon>Atyoidea</taxon>
        <taxon>Atyidae</taxon>
        <taxon>Halocaridina</taxon>
    </lineage>
</organism>
<evidence type="ECO:0000313" key="1">
    <source>
        <dbReference type="EMBL" id="KAK7070171.1"/>
    </source>
</evidence>
<dbReference type="EMBL" id="JAXCGZ010015504">
    <property type="protein sequence ID" value="KAK7070171.1"/>
    <property type="molecule type" value="Genomic_DNA"/>
</dbReference>
<dbReference type="Proteomes" id="UP001381693">
    <property type="component" value="Unassembled WGS sequence"/>
</dbReference>
<evidence type="ECO:0000313" key="2">
    <source>
        <dbReference type="Proteomes" id="UP001381693"/>
    </source>
</evidence>
<accession>A0AAN8WPZ5</accession>